<keyword evidence="5" id="KW-1185">Reference proteome</keyword>
<sequence length="182" mass="19548">MLSPHAAALKTTYPLGGQGPNGELLADGWHVNAAIDTDMEYTCPASRVAQDAAFRLELPVWRYFFNATFPNTALREGLGVYHSSEIPIVFGSYFAVNATAEEARLSGVMQTAWAEFAKDPYGAGPGWEAVGAGEAGQYPVVVFNVGTDPKGKGWVVVENGTLDGACGVFEPIYGRRKGSPWW</sequence>
<dbReference type="InterPro" id="IPR002018">
    <property type="entry name" value="CarbesteraseB"/>
</dbReference>
<reference evidence="4 5" key="1">
    <citation type="submission" date="2023-01" db="EMBL/GenBank/DDBJ databases">
        <title>Analysis of 21 Apiospora genomes using comparative genomics revels a genus with tremendous synthesis potential of carbohydrate active enzymes and secondary metabolites.</title>
        <authorList>
            <person name="Sorensen T."/>
        </authorList>
    </citation>
    <scope>NUCLEOTIDE SEQUENCE [LARGE SCALE GENOMIC DNA]</scope>
    <source>
        <strain evidence="4 5">CBS 83171</strain>
    </source>
</reference>
<dbReference type="EMBL" id="JAQQWM010000006">
    <property type="protein sequence ID" value="KAK8059959.1"/>
    <property type="molecule type" value="Genomic_DNA"/>
</dbReference>
<evidence type="ECO:0000259" key="3">
    <source>
        <dbReference type="Pfam" id="PF00135"/>
    </source>
</evidence>
<proteinExistence type="inferred from homology"/>
<keyword evidence="2" id="KW-0378">Hydrolase</keyword>
<dbReference type="SUPFAM" id="SSF53474">
    <property type="entry name" value="alpha/beta-Hydrolases"/>
    <property type="match status" value="1"/>
</dbReference>
<dbReference type="Proteomes" id="UP001446871">
    <property type="component" value="Unassembled WGS sequence"/>
</dbReference>
<gene>
    <name evidence="4" type="ORF">PG996_009889</name>
</gene>
<accession>A0ABR1UQ52</accession>
<dbReference type="InterPro" id="IPR050654">
    <property type="entry name" value="AChE-related_enzymes"/>
</dbReference>
<evidence type="ECO:0000313" key="4">
    <source>
        <dbReference type="EMBL" id="KAK8059959.1"/>
    </source>
</evidence>
<comment type="similarity">
    <text evidence="1">Belongs to the type-B carboxylesterase/lipase family.</text>
</comment>
<evidence type="ECO:0000256" key="2">
    <source>
        <dbReference type="ARBA" id="ARBA00022801"/>
    </source>
</evidence>
<dbReference type="PANTHER" id="PTHR43918">
    <property type="entry name" value="ACETYLCHOLINESTERASE"/>
    <property type="match status" value="1"/>
</dbReference>
<name>A0ABR1UQ52_9PEZI</name>
<dbReference type="InterPro" id="IPR029058">
    <property type="entry name" value="AB_hydrolase_fold"/>
</dbReference>
<evidence type="ECO:0000313" key="5">
    <source>
        <dbReference type="Proteomes" id="UP001446871"/>
    </source>
</evidence>
<organism evidence="4 5">
    <name type="scientific">Apiospora saccharicola</name>
    <dbReference type="NCBI Taxonomy" id="335842"/>
    <lineage>
        <taxon>Eukaryota</taxon>
        <taxon>Fungi</taxon>
        <taxon>Dikarya</taxon>
        <taxon>Ascomycota</taxon>
        <taxon>Pezizomycotina</taxon>
        <taxon>Sordariomycetes</taxon>
        <taxon>Xylariomycetidae</taxon>
        <taxon>Amphisphaeriales</taxon>
        <taxon>Apiosporaceae</taxon>
        <taxon>Apiospora</taxon>
    </lineage>
</organism>
<dbReference type="PANTHER" id="PTHR43918:SF4">
    <property type="entry name" value="CARBOXYLIC ESTER HYDROLASE"/>
    <property type="match status" value="1"/>
</dbReference>
<feature type="domain" description="Carboxylesterase type B" evidence="3">
    <location>
        <begin position="36"/>
        <end position="130"/>
    </location>
</feature>
<comment type="caution">
    <text evidence="4">The sequence shown here is derived from an EMBL/GenBank/DDBJ whole genome shotgun (WGS) entry which is preliminary data.</text>
</comment>
<dbReference type="Pfam" id="PF00135">
    <property type="entry name" value="COesterase"/>
    <property type="match status" value="1"/>
</dbReference>
<dbReference type="Gene3D" id="3.40.50.1820">
    <property type="entry name" value="alpha/beta hydrolase"/>
    <property type="match status" value="1"/>
</dbReference>
<evidence type="ECO:0000256" key="1">
    <source>
        <dbReference type="ARBA" id="ARBA00005964"/>
    </source>
</evidence>
<protein>
    <submittedName>
        <fullName evidence="4">Alpha/beta-hydrolase</fullName>
    </submittedName>
</protein>